<protein>
    <submittedName>
        <fullName evidence="8">Flagellar biosynthesis protein FlhA</fullName>
    </submittedName>
</protein>
<dbReference type="PRINTS" id="PR00949">
    <property type="entry name" value="TYPE3IMAPROT"/>
</dbReference>
<dbReference type="PANTHER" id="PTHR30161">
    <property type="entry name" value="FLAGELLAR EXPORT PROTEIN, MEMBRANE FLHA SUBUNIT-RELATED"/>
    <property type="match status" value="1"/>
</dbReference>
<keyword evidence="8" id="KW-0282">Flagellum</keyword>
<keyword evidence="6 7" id="KW-0472">Membrane</keyword>
<keyword evidence="4 7" id="KW-0812">Transmembrane</keyword>
<dbReference type="InterPro" id="IPR042196">
    <property type="entry name" value="FHIPEP_4"/>
</dbReference>
<dbReference type="InterPro" id="IPR001712">
    <property type="entry name" value="T3SS_FHIPEP"/>
</dbReference>
<dbReference type="Gene3D" id="3.40.30.60">
    <property type="entry name" value="FHIPEP family, domain 1"/>
    <property type="match status" value="1"/>
</dbReference>
<comment type="caution">
    <text evidence="8">The sequence shown here is derived from an EMBL/GenBank/DDBJ whole genome shotgun (WGS) entry which is preliminary data.</text>
</comment>
<evidence type="ECO:0000256" key="5">
    <source>
        <dbReference type="ARBA" id="ARBA00022989"/>
    </source>
</evidence>
<organism evidence="8 9">
    <name type="scientific">Hyalomma marginatum</name>
    <dbReference type="NCBI Taxonomy" id="34627"/>
    <lineage>
        <taxon>Eukaryota</taxon>
        <taxon>Metazoa</taxon>
        <taxon>Ecdysozoa</taxon>
        <taxon>Arthropoda</taxon>
        <taxon>Chelicerata</taxon>
        <taxon>Arachnida</taxon>
        <taxon>Acari</taxon>
        <taxon>Parasitiformes</taxon>
        <taxon>Ixodida</taxon>
        <taxon>Ixodoidea</taxon>
        <taxon>Ixodidae</taxon>
        <taxon>Hyalomminae</taxon>
        <taxon>Hyalomma</taxon>
    </lineage>
</organism>
<dbReference type="Gene3D" id="1.10.8.540">
    <property type="entry name" value="FHIPEP family, domain 3"/>
    <property type="match status" value="1"/>
</dbReference>
<evidence type="ECO:0000256" key="4">
    <source>
        <dbReference type="ARBA" id="ARBA00022692"/>
    </source>
</evidence>
<evidence type="ECO:0000256" key="6">
    <source>
        <dbReference type="ARBA" id="ARBA00023136"/>
    </source>
</evidence>
<dbReference type="Gene3D" id="3.40.50.12790">
    <property type="entry name" value="FHIPEP family, domain 4"/>
    <property type="match status" value="1"/>
</dbReference>
<evidence type="ECO:0000313" key="9">
    <source>
        <dbReference type="Proteomes" id="UP000837675"/>
    </source>
</evidence>
<feature type="transmembrane region" description="Helical" evidence="7">
    <location>
        <begin position="31"/>
        <end position="49"/>
    </location>
</feature>
<feature type="transmembrane region" description="Helical" evidence="7">
    <location>
        <begin position="55"/>
        <end position="74"/>
    </location>
</feature>
<dbReference type="PROSITE" id="PS00994">
    <property type="entry name" value="FHIPEP"/>
    <property type="match status" value="1"/>
</dbReference>
<dbReference type="InterPro" id="IPR025505">
    <property type="entry name" value="FHIPEP_CS"/>
</dbReference>
<dbReference type="NCBIfam" id="TIGR01398">
    <property type="entry name" value="FlhA"/>
    <property type="match status" value="1"/>
</dbReference>
<evidence type="ECO:0000256" key="7">
    <source>
        <dbReference type="SAM" id="Phobius"/>
    </source>
</evidence>
<dbReference type="GO" id="GO:0009306">
    <property type="term" value="P:protein secretion"/>
    <property type="evidence" value="ECO:0007669"/>
    <property type="project" value="InterPro"/>
</dbReference>
<dbReference type="Proteomes" id="UP000837675">
    <property type="component" value="Unassembled WGS sequence"/>
</dbReference>
<dbReference type="PIRSF" id="PIRSF005419">
    <property type="entry name" value="FlhA"/>
    <property type="match status" value="1"/>
</dbReference>
<dbReference type="AlphaFoldDB" id="A0A8S4C0M8"/>
<dbReference type="InterPro" id="IPR042194">
    <property type="entry name" value="FHIPEP_1"/>
</dbReference>
<feature type="transmembrane region" description="Helical" evidence="7">
    <location>
        <begin position="251"/>
        <end position="277"/>
    </location>
</feature>
<feature type="transmembrane region" description="Helical" evidence="7">
    <location>
        <begin position="218"/>
        <end position="239"/>
    </location>
</feature>
<keyword evidence="5 7" id="KW-1133">Transmembrane helix</keyword>
<dbReference type="Pfam" id="PF00771">
    <property type="entry name" value="FHIPEP"/>
    <property type="match status" value="1"/>
</dbReference>
<keyword evidence="9" id="KW-1185">Reference proteome</keyword>
<evidence type="ECO:0000256" key="2">
    <source>
        <dbReference type="ARBA" id="ARBA00008835"/>
    </source>
</evidence>
<comment type="subcellular location">
    <subcellularLocation>
        <location evidence="1">Cell membrane</location>
        <topology evidence="1">Multi-pass membrane protein</topology>
    </subcellularLocation>
</comment>
<dbReference type="InterPro" id="IPR042193">
    <property type="entry name" value="FHIPEP_3"/>
</dbReference>
<proteinExistence type="inferred from homology"/>
<dbReference type="GO" id="GO:0005886">
    <property type="term" value="C:plasma membrane"/>
    <property type="evidence" value="ECO:0007669"/>
    <property type="project" value="UniProtKB-SubCell"/>
</dbReference>
<feature type="transmembrane region" description="Helical" evidence="7">
    <location>
        <begin position="126"/>
        <end position="149"/>
    </location>
</feature>
<dbReference type="EMBL" id="CAJVAF010000297">
    <property type="protein sequence ID" value="CAG7593458.1"/>
    <property type="molecule type" value="Genomic_DNA"/>
</dbReference>
<reference evidence="8" key="1">
    <citation type="submission" date="2021-06" db="EMBL/GenBank/DDBJ databases">
        <authorList>
            <person name="Nardi T."/>
            <person name="Nardi T."/>
        </authorList>
    </citation>
    <scope>NUCLEOTIDE SEQUENCE</scope>
</reference>
<dbReference type="PANTHER" id="PTHR30161:SF1">
    <property type="entry name" value="FLAGELLAR BIOSYNTHESIS PROTEIN FLHA-RELATED"/>
    <property type="match status" value="1"/>
</dbReference>
<keyword evidence="8" id="KW-0966">Cell projection</keyword>
<comment type="similarity">
    <text evidence="2">Belongs to the FHIPEP (flagella/HR/invasion proteins export pore) family.</text>
</comment>
<evidence type="ECO:0000256" key="1">
    <source>
        <dbReference type="ARBA" id="ARBA00004651"/>
    </source>
</evidence>
<name>A0A8S4C0M8_9ACAR</name>
<keyword evidence="8" id="KW-0969">Cilium</keyword>
<evidence type="ECO:0000256" key="3">
    <source>
        <dbReference type="ARBA" id="ARBA00022475"/>
    </source>
</evidence>
<keyword evidence="3" id="KW-1003">Cell membrane</keyword>
<dbReference type="InterPro" id="IPR006301">
    <property type="entry name" value="FlhA"/>
</dbReference>
<accession>A0A8S4C0M8</accession>
<gene>
    <name evidence="8" type="ORF">MHYMCMPASI_00688</name>
</gene>
<evidence type="ECO:0000313" key="8">
    <source>
        <dbReference type="EMBL" id="CAG7593458.1"/>
    </source>
</evidence>
<sequence length="712" mass="77990">MKNNSANLEFSKINKETLTKKLYEFLQHKDIAFAIGILCIIGVLIFPVSTGLLDFLLSTSIAFSVLILMTVLFIDKPLDLSSFPSILLVVTMLRLSLNISTTRLILSNGHKGTDAAGHVVEAFGYFVMQGSVVIGAMVFAILTIINFVVITKGSGRIAEVAARFSLDAMPGKQMAIDADVAAGVINQEQAQQKRKNLENESTFFGSMDGANKFVRGDAIAGLLITFINLIAGIIIGTLQQDMSFNKALKTYTILTIGDGLVTQIPAVIVSISAGLLVTKSGVHGSADKAIFQQLGRYPQSLAISSGLCFFMGMMPGLPLVPFFIAGSIMAGASFWLNKVQKQNTANLFDTPTAVSSVSRTEDSVSREASSQQTSALHMDMIKLEIGYELLPLVEQSNTLKITDQIKGLRKQLAKEMGFIVPSVRVQDNMQIDGNMYILKIKEIEVGRSHVRRDKLLIMEPTGAPIKIPGEDTKEPAFGLAARWINPSYREDALFKGYTVIEPSTVIITHMTELLKENVTELLTYAEVQKLLDNLPDGHKKLVNEIITTQISVVVLQRILQSLLSEGISIRDLPGILEAISELSSTTTNVQKLTEHVRVRLAKQICNANTNENSYIPILVLSADWEQIIAEHIVGEGDNKQIVLPPSKLHEFVAAVNKEYEKYASIGENPVILTSALVRPFVRKIIERVKPSAVIMSQNEIHSKAKIKTLAQI</sequence>